<feature type="transmembrane region" description="Helical" evidence="5">
    <location>
        <begin position="5"/>
        <end position="25"/>
    </location>
</feature>
<evidence type="ECO:0000256" key="4">
    <source>
        <dbReference type="ARBA" id="ARBA00023136"/>
    </source>
</evidence>
<sequence>MKKSFIYIFSISVSYLIISLSTTVLNKYILTILNFQVPFLLVVMQSFFICSILLSLKYCGMCRLCINNYKMWLIPSVFLCVMIFSGSKSLQYLDISLYTLVKNSSILIVAIVEYFLFKRFINLLEIVSFLLMIAASYINFFKNELYGNIWIIVNVVSTTIYIVSLRHIILLENRNVAESIFFPNLISFFIIGIISYVNERNSYTGIPNTVIVYIIISSICALLTSFTTAMVLACLSSTTYSMLGALNKVIMGFTGFIFINEKICYYKMLSLLIGMFGILLYTFNQNVKNINFVRKK</sequence>
<dbReference type="InterPro" id="IPR037185">
    <property type="entry name" value="EmrE-like"/>
</dbReference>
<gene>
    <name evidence="6" type="ORF">AAJ76_900037975</name>
</gene>
<dbReference type="PANTHER" id="PTHR11132">
    <property type="entry name" value="SOLUTE CARRIER FAMILY 35"/>
    <property type="match status" value="1"/>
</dbReference>
<comment type="similarity">
    <text evidence="5">Belongs to the TPT transporter family. SLC35D subfamily.</text>
</comment>
<feature type="transmembrane region" description="Helical" evidence="5">
    <location>
        <begin position="265"/>
        <end position="284"/>
    </location>
</feature>
<dbReference type="SUPFAM" id="SSF103481">
    <property type="entry name" value="Multidrug resistance efflux transporter EmrE"/>
    <property type="match status" value="2"/>
</dbReference>
<dbReference type="Proteomes" id="UP000034350">
    <property type="component" value="Unassembled WGS sequence"/>
</dbReference>
<keyword evidence="5" id="KW-0762">Sugar transport</keyword>
<comment type="function">
    <text evidence="5">Involved in the import of GDP-mannose from the cytoplasm into the Golgi lumen.</text>
</comment>
<feature type="transmembrane region" description="Helical" evidence="5">
    <location>
        <begin position="180"/>
        <end position="198"/>
    </location>
</feature>
<evidence type="ECO:0000256" key="2">
    <source>
        <dbReference type="ARBA" id="ARBA00022692"/>
    </source>
</evidence>
<organism evidence="6 7">
    <name type="scientific">Vairimorpha ceranae</name>
    <dbReference type="NCBI Taxonomy" id="40302"/>
    <lineage>
        <taxon>Eukaryota</taxon>
        <taxon>Fungi</taxon>
        <taxon>Fungi incertae sedis</taxon>
        <taxon>Microsporidia</taxon>
        <taxon>Nosematidae</taxon>
        <taxon>Vairimorpha</taxon>
    </lineage>
</organism>
<dbReference type="GeneID" id="36321548"/>
<proteinExistence type="inferred from homology"/>
<dbReference type="GO" id="GO:0000139">
    <property type="term" value="C:Golgi membrane"/>
    <property type="evidence" value="ECO:0007669"/>
    <property type="project" value="UniProtKB-SubCell"/>
</dbReference>
<dbReference type="GO" id="GO:0005789">
    <property type="term" value="C:endoplasmic reticulum membrane"/>
    <property type="evidence" value="ECO:0007669"/>
    <property type="project" value="UniProtKB-SubCell"/>
</dbReference>
<dbReference type="VEuPathDB" id="MicrosporidiaDB:G9O61_00g004950"/>
<feature type="transmembrane region" description="Helical" evidence="5">
    <location>
        <begin position="37"/>
        <end position="59"/>
    </location>
</feature>
<dbReference type="RefSeq" id="XP_024331663.1">
    <property type="nucleotide sequence ID" value="XM_024476593.1"/>
</dbReference>
<dbReference type="GO" id="GO:0030659">
    <property type="term" value="C:cytoplasmic vesicle membrane"/>
    <property type="evidence" value="ECO:0007669"/>
    <property type="project" value="UniProtKB-SubCell"/>
</dbReference>
<dbReference type="VEuPathDB" id="MicrosporidiaDB:NCER_100303"/>
<keyword evidence="2 5" id="KW-0812">Transmembrane</keyword>
<feature type="transmembrane region" description="Helical" evidence="5">
    <location>
        <begin position="147"/>
        <end position="168"/>
    </location>
</feature>
<evidence type="ECO:0000313" key="7">
    <source>
        <dbReference type="Proteomes" id="UP000034350"/>
    </source>
</evidence>
<accession>A0A0F9WEZ6</accession>
<feature type="transmembrane region" description="Helical" evidence="5">
    <location>
        <begin position="240"/>
        <end position="259"/>
    </location>
</feature>
<dbReference type="InterPro" id="IPR050186">
    <property type="entry name" value="TPT_transporter"/>
</dbReference>
<feature type="transmembrane region" description="Helical" evidence="5">
    <location>
        <begin position="123"/>
        <end position="141"/>
    </location>
</feature>
<comment type="subunit">
    <text evidence="5">Homooligomer.</text>
</comment>
<comment type="caution">
    <text evidence="6">The sequence shown here is derived from an EMBL/GenBank/DDBJ whole genome shotgun (WGS) entry which is preliminary data.</text>
</comment>
<dbReference type="EMBL" id="JPQZ01000009">
    <property type="protein sequence ID" value="KKO75921.1"/>
    <property type="molecule type" value="Genomic_DNA"/>
</dbReference>
<reference evidence="6 7" key="1">
    <citation type="journal article" date="2015" name="Environ. Microbiol.">
        <title>Genome analyses suggest the presence of polyploidy and recent human-driven expansions in eight global populations of the honeybee pathogen Nosema ceranae.</title>
        <authorList>
            <person name="Pelin A."/>
            <person name="Selman M."/>
            <person name="Aris-Brosou S."/>
            <person name="Farinelli L."/>
            <person name="Corradi N."/>
        </authorList>
    </citation>
    <scope>NUCLEOTIDE SEQUENCE [LARGE SCALE GENOMIC DNA]</scope>
    <source>
        <strain evidence="6 7">PA08 1199</strain>
    </source>
</reference>
<comment type="subcellular location">
    <subcellularLocation>
        <location evidence="5">Golgi apparatus membrane</location>
        <topology evidence="5">Multi-pass membrane protein</topology>
    </subcellularLocation>
    <subcellularLocation>
        <location evidence="5">Cytoplasmic vesicle membrane</location>
        <topology evidence="5">Multi-pass membrane protein</topology>
    </subcellularLocation>
    <subcellularLocation>
        <location evidence="5">Endoplasmic reticulum membrane</location>
        <topology evidence="5">Multi-pass membrane protein</topology>
    </subcellularLocation>
    <subcellularLocation>
        <location evidence="1">Membrane</location>
        <topology evidence="1">Multi-pass membrane protein</topology>
    </subcellularLocation>
</comment>
<dbReference type="AlphaFoldDB" id="A0A0F9WEZ6"/>
<dbReference type="VEuPathDB" id="MicrosporidiaDB:AAJ76_900037975"/>
<evidence type="ECO:0000313" key="6">
    <source>
        <dbReference type="EMBL" id="KKO75921.1"/>
    </source>
</evidence>
<keyword evidence="5" id="KW-0968">Cytoplasmic vesicle</keyword>
<keyword evidence="5" id="KW-0813">Transport</keyword>
<keyword evidence="3 5" id="KW-1133">Transmembrane helix</keyword>
<protein>
    <recommendedName>
        <fullName evidence="5">GDP-mannose transporter</fullName>
        <shortName evidence="5">GMT</shortName>
    </recommendedName>
</protein>
<keyword evidence="7" id="KW-1185">Reference proteome</keyword>
<keyword evidence="5" id="KW-0333">Golgi apparatus</keyword>
<keyword evidence="5" id="KW-0256">Endoplasmic reticulum</keyword>
<feature type="transmembrane region" description="Helical" evidence="5">
    <location>
        <begin position="210"/>
        <end position="233"/>
    </location>
</feature>
<evidence type="ECO:0000256" key="5">
    <source>
        <dbReference type="RuleBase" id="RU367097"/>
    </source>
</evidence>
<name>A0A0F9WEZ6_9MICR</name>
<keyword evidence="4 5" id="KW-0472">Membrane</keyword>
<feature type="transmembrane region" description="Helical" evidence="5">
    <location>
        <begin position="71"/>
        <end position="89"/>
    </location>
</feature>
<evidence type="ECO:0000256" key="3">
    <source>
        <dbReference type="ARBA" id="ARBA00022989"/>
    </source>
</evidence>
<evidence type="ECO:0000256" key="1">
    <source>
        <dbReference type="ARBA" id="ARBA00004141"/>
    </source>
</evidence>
<dbReference type="OrthoDB" id="417037at2759"/>